<gene>
    <name evidence="2" type="ORF">ACFO60_27335</name>
</gene>
<dbReference type="Pfam" id="PF00908">
    <property type="entry name" value="dTDP_sugar_isom"/>
    <property type="match status" value="1"/>
</dbReference>
<dbReference type="RefSeq" id="WP_380845231.1">
    <property type="nucleotide sequence ID" value="NZ_JBHSFP010000023.1"/>
</dbReference>
<comment type="caution">
    <text evidence="2">The sequence shown here is derived from an EMBL/GenBank/DDBJ whole genome shotgun (WGS) entry which is preliminary data.</text>
</comment>
<protein>
    <submittedName>
        <fullName evidence="2">dTDP-4-dehydrorhamnose 3,5-epimerase family protein</fullName>
    </submittedName>
</protein>
<dbReference type="InterPro" id="IPR014710">
    <property type="entry name" value="RmlC-like_jellyroll"/>
</dbReference>
<dbReference type="Proteomes" id="UP001596004">
    <property type="component" value="Unassembled WGS sequence"/>
</dbReference>
<keyword evidence="3" id="KW-1185">Reference proteome</keyword>
<evidence type="ECO:0000313" key="2">
    <source>
        <dbReference type="EMBL" id="MFC4534488.1"/>
    </source>
</evidence>
<dbReference type="Gene3D" id="2.60.120.10">
    <property type="entry name" value="Jelly Rolls"/>
    <property type="match status" value="1"/>
</dbReference>
<dbReference type="EMBL" id="JBHSFP010000023">
    <property type="protein sequence ID" value="MFC4534488.1"/>
    <property type="molecule type" value="Genomic_DNA"/>
</dbReference>
<proteinExistence type="inferred from homology"/>
<dbReference type="InterPro" id="IPR000888">
    <property type="entry name" value="RmlC-like"/>
</dbReference>
<accession>A0ABV9CQ51</accession>
<dbReference type="InterPro" id="IPR011051">
    <property type="entry name" value="RmlC_Cupin_sf"/>
</dbReference>
<name>A0ABV9CQ51_9ACTN</name>
<dbReference type="PANTHER" id="PTHR21047">
    <property type="entry name" value="DTDP-6-DEOXY-D-GLUCOSE-3,5 EPIMERASE"/>
    <property type="match status" value="1"/>
</dbReference>
<dbReference type="SUPFAM" id="SSF51182">
    <property type="entry name" value="RmlC-like cupins"/>
    <property type="match status" value="1"/>
</dbReference>
<comment type="similarity">
    <text evidence="1">Belongs to the dTDP-4-dehydrorhamnose 3,5-epimerase family.</text>
</comment>
<dbReference type="CDD" id="cd00438">
    <property type="entry name" value="cupin_RmlC"/>
    <property type="match status" value="1"/>
</dbReference>
<dbReference type="PANTHER" id="PTHR21047:SF2">
    <property type="entry name" value="THYMIDINE DIPHOSPHO-4-KETO-RHAMNOSE 3,5-EPIMERASE"/>
    <property type="match status" value="1"/>
</dbReference>
<reference evidence="3" key="1">
    <citation type="journal article" date="2019" name="Int. J. Syst. Evol. Microbiol.">
        <title>The Global Catalogue of Microorganisms (GCM) 10K type strain sequencing project: providing services to taxonomists for standard genome sequencing and annotation.</title>
        <authorList>
            <consortium name="The Broad Institute Genomics Platform"/>
            <consortium name="The Broad Institute Genome Sequencing Center for Infectious Disease"/>
            <person name="Wu L."/>
            <person name="Ma J."/>
        </authorList>
    </citation>
    <scope>NUCLEOTIDE SEQUENCE [LARGE SCALE GENOMIC DNA]</scope>
    <source>
        <strain evidence="3">CGMCC 4.7132</strain>
    </source>
</reference>
<evidence type="ECO:0000256" key="1">
    <source>
        <dbReference type="ARBA" id="ARBA00010154"/>
    </source>
</evidence>
<evidence type="ECO:0000313" key="3">
    <source>
        <dbReference type="Proteomes" id="UP001596004"/>
    </source>
</evidence>
<sequence>MRARKLSVEGAVEFTPEVFPDERGLFASPYQEPAFVEAVGRPLFPVAQTSHSRSRRGVVRGVHYTATPPGNAKYVYCPQGRALDLIVDLRTGSPTFGAWDAVELTPGSYRSVYLPIGVGHAFVILEDDTIMSYLLSMFYDPAVELAISPLDPALGLPIPAGLDPLLSPRDREAPTLAAAMEAGTLPEYDVCQRMEAARA</sequence>
<organism evidence="2 3">
    <name type="scientific">Sphaerisporangium dianthi</name>
    <dbReference type="NCBI Taxonomy" id="1436120"/>
    <lineage>
        <taxon>Bacteria</taxon>
        <taxon>Bacillati</taxon>
        <taxon>Actinomycetota</taxon>
        <taxon>Actinomycetes</taxon>
        <taxon>Streptosporangiales</taxon>
        <taxon>Streptosporangiaceae</taxon>
        <taxon>Sphaerisporangium</taxon>
    </lineage>
</organism>